<name>A0A3P7IJU7_STRVU</name>
<dbReference type="Gene3D" id="1.20.1250.20">
    <property type="entry name" value="MFS general substrate transporter like domains"/>
    <property type="match status" value="1"/>
</dbReference>
<dbReference type="AlphaFoldDB" id="A0A3P7IJU7"/>
<evidence type="ECO:0008006" key="4">
    <source>
        <dbReference type="Google" id="ProtNLM"/>
    </source>
</evidence>
<proteinExistence type="predicted"/>
<reference evidence="2 3" key="1">
    <citation type="submission" date="2018-11" db="EMBL/GenBank/DDBJ databases">
        <authorList>
            <consortium name="Pathogen Informatics"/>
        </authorList>
    </citation>
    <scope>NUCLEOTIDE SEQUENCE [LARGE SCALE GENOMIC DNA]</scope>
</reference>
<protein>
    <recommendedName>
        <fullName evidence="4">Major facilitator superfamily (MFS) profile domain-containing protein</fullName>
    </recommendedName>
</protein>
<keyword evidence="1" id="KW-0812">Transmembrane</keyword>
<sequence length="177" mass="19574">MPYVEPNPELECIYKNITIAVDASCNIVANSTLSLQGKCGAVPETNLIVKDPGHSTTLIKEFGISCSSFMWKEAGLTAFTIGAITMVPFLSSMADKYGRRPMMLASLTSAFICHMLASLAPNYYLFILLRFLIDVPIAILGDHMRVDSIGKQALDRLRTDDKLVSNCTVQYRRCRSL</sequence>
<keyword evidence="1" id="KW-1133">Transmembrane helix</keyword>
<dbReference type="InterPro" id="IPR036259">
    <property type="entry name" value="MFS_trans_sf"/>
</dbReference>
<feature type="transmembrane region" description="Helical" evidence="1">
    <location>
        <begin position="74"/>
        <end position="94"/>
    </location>
</feature>
<dbReference type="EMBL" id="UYYB01001506">
    <property type="protein sequence ID" value="VDM65834.1"/>
    <property type="molecule type" value="Genomic_DNA"/>
</dbReference>
<dbReference type="OrthoDB" id="3936150at2759"/>
<evidence type="ECO:0000313" key="2">
    <source>
        <dbReference type="EMBL" id="VDM65834.1"/>
    </source>
</evidence>
<dbReference type="SUPFAM" id="SSF103473">
    <property type="entry name" value="MFS general substrate transporter"/>
    <property type="match status" value="1"/>
</dbReference>
<dbReference type="Pfam" id="PF07690">
    <property type="entry name" value="MFS_1"/>
    <property type="match status" value="1"/>
</dbReference>
<keyword evidence="1" id="KW-0472">Membrane</keyword>
<dbReference type="GO" id="GO:0022857">
    <property type="term" value="F:transmembrane transporter activity"/>
    <property type="evidence" value="ECO:0007669"/>
    <property type="project" value="InterPro"/>
</dbReference>
<evidence type="ECO:0000313" key="3">
    <source>
        <dbReference type="Proteomes" id="UP000270094"/>
    </source>
</evidence>
<organism evidence="2 3">
    <name type="scientific">Strongylus vulgaris</name>
    <name type="common">Blood worm</name>
    <dbReference type="NCBI Taxonomy" id="40348"/>
    <lineage>
        <taxon>Eukaryota</taxon>
        <taxon>Metazoa</taxon>
        <taxon>Ecdysozoa</taxon>
        <taxon>Nematoda</taxon>
        <taxon>Chromadorea</taxon>
        <taxon>Rhabditida</taxon>
        <taxon>Rhabditina</taxon>
        <taxon>Rhabditomorpha</taxon>
        <taxon>Strongyloidea</taxon>
        <taxon>Strongylidae</taxon>
        <taxon>Strongylus</taxon>
    </lineage>
</organism>
<evidence type="ECO:0000256" key="1">
    <source>
        <dbReference type="SAM" id="Phobius"/>
    </source>
</evidence>
<keyword evidence="3" id="KW-1185">Reference proteome</keyword>
<dbReference type="InterPro" id="IPR011701">
    <property type="entry name" value="MFS"/>
</dbReference>
<gene>
    <name evidence="2" type="ORF">SVUK_LOCUS832</name>
</gene>
<dbReference type="Proteomes" id="UP000270094">
    <property type="component" value="Unassembled WGS sequence"/>
</dbReference>
<accession>A0A3P7IJU7</accession>